<keyword evidence="5 10" id="KW-0547">Nucleotide-binding</keyword>
<feature type="active site" description="Proton acceptor" evidence="11">
    <location>
        <position position="194"/>
    </location>
</feature>
<evidence type="ECO:0000256" key="8">
    <source>
        <dbReference type="ARBA" id="ARBA00047899"/>
    </source>
</evidence>
<dbReference type="EC" id="2.7.11.1" evidence="10"/>
<keyword evidence="3" id="KW-0597">Phosphoprotein</keyword>
<evidence type="ECO:0000256" key="4">
    <source>
        <dbReference type="ARBA" id="ARBA00022679"/>
    </source>
</evidence>
<feature type="compositionally biased region" description="Basic and acidic residues" evidence="14">
    <location>
        <begin position="22"/>
        <end position="38"/>
    </location>
</feature>
<dbReference type="STRING" id="7994.ENSAMXP00000049466"/>
<dbReference type="GO" id="GO:0005737">
    <property type="term" value="C:cytoplasm"/>
    <property type="evidence" value="ECO:0007669"/>
    <property type="project" value="UniProtKB-UniRule"/>
</dbReference>
<dbReference type="Pfam" id="PF00069">
    <property type="entry name" value="Pkinase"/>
    <property type="match status" value="1"/>
</dbReference>
<keyword evidence="2 10" id="KW-0723">Serine/threonine-protein kinase</keyword>
<dbReference type="SUPFAM" id="SSF56112">
    <property type="entry name" value="Protein kinase-like (PK-like)"/>
    <property type="match status" value="1"/>
</dbReference>
<comment type="catalytic activity">
    <reaction evidence="8 10">
        <text>L-threonyl-[protein] + ATP = O-phospho-L-threonyl-[protein] + ADP + H(+)</text>
        <dbReference type="Rhea" id="RHEA:46608"/>
        <dbReference type="Rhea" id="RHEA-COMP:11060"/>
        <dbReference type="Rhea" id="RHEA-COMP:11605"/>
        <dbReference type="ChEBI" id="CHEBI:15378"/>
        <dbReference type="ChEBI" id="CHEBI:30013"/>
        <dbReference type="ChEBI" id="CHEBI:30616"/>
        <dbReference type="ChEBI" id="CHEBI:61977"/>
        <dbReference type="ChEBI" id="CHEBI:456216"/>
        <dbReference type="EC" id="2.7.11.1"/>
    </reaction>
</comment>
<dbReference type="InterPro" id="IPR051138">
    <property type="entry name" value="PIM_Ser/Thr_kinase"/>
</dbReference>
<feature type="binding site" evidence="12">
    <location>
        <begin position="68"/>
        <end position="76"/>
    </location>
    <ligand>
        <name>ATP</name>
        <dbReference type="ChEBI" id="CHEBI:30616"/>
    </ligand>
</feature>
<accession>A0A3B1K663</accession>
<dbReference type="Proteomes" id="UP000018467">
    <property type="component" value="Unassembled WGS sequence"/>
</dbReference>
<comment type="catalytic activity">
    <reaction evidence="9 10">
        <text>L-seryl-[protein] + ATP = O-phospho-L-seryl-[protein] + ADP + H(+)</text>
        <dbReference type="Rhea" id="RHEA:17989"/>
        <dbReference type="Rhea" id="RHEA-COMP:9863"/>
        <dbReference type="Rhea" id="RHEA-COMP:11604"/>
        <dbReference type="ChEBI" id="CHEBI:15378"/>
        <dbReference type="ChEBI" id="CHEBI:29999"/>
        <dbReference type="ChEBI" id="CHEBI:30616"/>
        <dbReference type="ChEBI" id="CHEBI:83421"/>
        <dbReference type="ChEBI" id="CHEBI:456216"/>
        <dbReference type="EC" id="2.7.11.1"/>
    </reaction>
</comment>
<organism evidence="16 17">
    <name type="scientific">Astyanax mexicanus</name>
    <name type="common">Blind cave fish</name>
    <name type="synonym">Astyanax fasciatus mexicanus</name>
    <dbReference type="NCBI Taxonomy" id="7994"/>
    <lineage>
        <taxon>Eukaryota</taxon>
        <taxon>Metazoa</taxon>
        <taxon>Chordata</taxon>
        <taxon>Craniata</taxon>
        <taxon>Vertebrata</taxon>
        <taxon>Euteleostomi</taxon>
        <taxon>Actinopterygii</taxon>
        <taxon>Neopterygii</taxon>
        <taxon>Teleostei</taxon>
        <taxon>Ostariophysi</taxon>
        <taxon>Characiformes</taxon>
        <taxon>Characoidei</taxon>
        <taxon>Acestrorhamphidae</taxon>
        <taxon>Acestrorhamphinae</taxon>
        <taxon>Astyanax</taxon>
    </lineage>
</organism>
<dbReference type="Gene3D" id="1.10.510.10">
    <property type="entry name" value="Transferase(Phosphotransferase) domain 1"/>
    <property type="match status" value="1"/>
</dbReference>
<dbReference type="Gene3D" id="3.30.200.20">
    <property type="entry name" value="Phosphorylase Kinase, domain 1"/>
    <property type="match status" value="1"/>
</dbReference>
<dbReference type="InterPro" id="IPR017441">
    <property type="entry name" value="Protein_kinase_ATP_BS"/>
</dbReference>
<comment type="similarity">
    <text evidence="1 10">Belongs to the protein kinase superfamily. CAMK Ser/Thr protein kinase family. PIM subfamily.</text>
</comment>
<feature type="binding site" evidence="12">
    <location>
        <position position="91"/>
    </location>
    <ligand>
        <name>ATP</name>
        <dbReference type="ChEBI" id="CHEBI:30616"/>
    </ligand>
</feature>
<evidence type="ECO:0000313" key="17">
    <source>
        <dbReference type="Proteomes" id="UP000018467"/>
    </source>
</evidence>
<evidence type="ECO:0000256" key="7">
    <source>
        <dbReference type="ARBA" id="ARBA00022840"/>
    </source>
</evidence>
<evidence type="ECO:0000256" key="1">
    <source>
        <dbReference type="ARBA" id="ARBA00005505"/>
    </source>
</evidence>
<dbReference type="InParanoid" id="A0A3B1K663"/>
<feature type="region of interest" description="Disordered" evidence="14">
    <location>
        <begin position="1"/>
        <end position="52"/>
    </location>
</feature>
<keyword evidence="7 10" id="KW-0067">ATP-binding</keyword>
<evidence type="ECO:0000256" key="12">
    <source>
        <dbReference type="PIRSR" id="PIRSR037993-2"/>
    </source>
</evidence>
<evidence type="ECO:0000256" key="6">
    <source>
        <dbReference type="ARBA" id="ARBA00022777"/>
    </source>
</evidence>
<dbReference type="AlphaFoldDB" id="A0A3B1K663"/>
<dbReference type="InterPro" id="IPR008271">
    <property type="entry name" value="Ser/Thr_kinase_AS"/>
</dbReference>
<evidence type="ECO:0000259" key="15">
    <source>
        <dbReference type="PROSITE" id="PS50011"/>
    </source>
</evidence>
<evidence type="ECO:0000256" key="2">
    <source>
        <dbReference type="ARBA" id="ARBA00022527"/>
    </source>
</evidence>
<evidence type="ECO:0000256" key="11">
    <source>
        <dbReference type="PIRSR" id="PIRSR037993-1"/>
    </source>
</evidence>
<reference evidence="16" key="4">
    <citation type="submission" date="2025-09" db="UniProtKB">
        <authorList>
            <consortium name="Ensembl"/>
        </authorList>
    </citation>
    <scope>IDENTIFICATION</scope>
</reference>
<dbReference type="GO" id="GO:0043066">
    <property type="term" value="P:negative regulation of apoptotic process"/>
    <property type="evidence" value="ECO:0007669"/>
    <property type="project" value="UniProtKB-UniRule"/>
</dbReference>
<dbReference type="InterPro" id="IPR017348">
    <property type="entry name" value="PIM1/2/3"/>
</dbReference>
<reference evidence="16" key="3">
    <citation type="submission" date="2025-08" db="UniProtKB">
        <authorList>
            <consortium name="Ensembl"/>
        </authorList>
    </citation>
    <scope>IDENTIFICATION</scope>
</reference>
<keyword evidence="17" id="KW-1185">Reference proteome</keyword>
<dbReference type="GO" id="GO:0005524">
    <property type="term" value="F:ATP binding"/>
    <property type="evidence" value="ECO:0007669"/>
    <property type="project" value="UniProtKB-UniRule"/>
</dbReference>
<evidence type="ECO:0000256" key="10">
    <source>
        <dbReference type="PIRNR" id="PIRNR037993"/>
    </source>
</evidence>
<evidence type="ECO:0000256" key="3">
    <source>
        <dbReference type="ARBA" id="ARBA00022553"/>
    </source>
</evidence>
<dbReference type="GeneTree" id="ENSGT00950000182996"/>
<dbReference type="PROSITE" id="PS00108">
    <property type="entry name" value="PROTEIN_KINASE_ST"/>
    <property type="match status" value="1"/>
</dbReference>
<protein>
    <recommendedName>
        <fullName evidence="10">Serine/threonine-protein kinase</fullName>
        <ecNumber evidence="10">2.7.11.1</ecNumber>
    </recommendedName>
</protein>
<dbReference type="GO" id="GO:0004674">
    <property type="term" value="F:protein serine/threonine kinase activity"/>
    <property type="evidence" value="ECO:0007669"/>
    <property type="project" value="UniProtKB-UniRule"/>
</dbReference>
<dbReference type="GO" id="GO:0106310">
    <property type="term" value="F:protein serine kinase activity"/>
    <property type="evidence" value="ECO:0007669"/>
    <property type="project" value="UniProtKB-UniRule"/>
</dbReference>
<name>A0A3B1K663_ASTMX</name>
<feature type="compositionally biased region" description="Basic residues" evidence="14">
    <location>
        <begin position="39"/>
        <end position="52"/>
    </location>
</feature>
<reference evidence="17" key="2">
    <citation type="journal article" date="2014" name="Nat. Commun.">
        <title>The cavefish genome reveals candidate genes for eye loss.</title>
        <authorList>
            <person name="McGaugh S.E."/>
            <person name="Gross J.B."/>
            <person name="Aken B."/>
            <person name="Blin M."/>
            <person name="Borowsky R."/>
            <person name="Chalopin D."/>
            <person name="Hinaux H."/>
            <person name="Jeffery W.R."/>
            <person name="Keene A."/>
            <person name="Ma L."/>
            <person name="Minx P."/>
            <person name="Murphy D."/>
            <person name="O'Quin K.E."/>
            <person name="Retaux S."/>
            <person name="Rohner N."/>
            <person name="Searle S.M."/>
            <person name="Stahl B.A."/>
            <person name="Tabin C."/>
            <person name="Volff J.N."/>
            <person name="Yoshizawa M."/>
            <person name="Warren W.C."/>
        </authorList>
    </citation>
    <scope>NUCLEOTIDE SEQUENCE [LARGE SCALE GENOMIC DNA]</scope>
    <source>
        <strain evidence="17">female</strain>
    </source>
</reference>
<keyword evidence="6 10" id="KW-0418">Kinase</keyword>
<dbReference type="PANTHER" id="PTHR22984">
    <property type="entry name" value="SERINE/THREONINE-PROTEIN KINASE PIM"/>
    <property type="match status" value="1"/>
</dbReference>
<evidence type="ECO:0000256" key="9">
    <source>
        <dbReference type="ARBA" id="ARBA00048679"/>
    </source>
</evidence>
<evidence type="ECO:0000256" key="5">
    <source>
        <dbReference type="ARBA" id="ARBA00022741"/>
    </source>
</evidence>
<feature type="binding site" evidence="12">
    <location>
        <position position="147"/>
    </location>
    <ligand>
        <name>ATP</name>
        <dbReference type="ChEBI" id="CHEBI:30616"/>
    </ligand>
</feature>
<feature type="binding site" evidence="12">
    <location>
        <position position="154"/>
    </location>
    <ligand>
        <name>ATP</name>
        <dbReference type="ChEBI" id="CHEBI:30616"/>
    </ligand>
</feature>
<sequence length="317" mass="37222">MMEGSTPRQGKRKREDEEEEDFQRKESQERKRQKGEIKRRPRKQRRPMKKTAIKPETFESLYTVGEKLGEGGFGTVFAGTRVSDGLQVAIKFVRKQQNDRYVQSSVNSRSIPIEVALIEKMSEPPVKSIIQLIQWFDEPERYIVVMELFRPCMDLLDFMCSKRGFFTEKKARHIMVQAIKAVTECHKRGVLHRDIKLENFLINTNTFEVKLVDFGCGDFFTERELNHYIGTEEFCPPEFFLSRSYHAAPSTVWSLGVFLYTMVHGYHPFTTRHEIIAGDLRFGDHLSNEVCDLIRWCLQDDPTWRPSLQQIFGHPWF</sequence>
<proteinExistence type="inferred from homology"/>
<dbReference type="PIRSF" id="PIRSF037993">
    <property type="entry name" value="STPK_Pim-1"/>
    <property type="match status" value="1"/>
</dbReference>
<evidence type="ECO:0000256" key="13">
    <source>
        <dbReference type="PROSITE-ProRule" id="PRU10141"/>
    </source>
</evidence>
<dbReference type="PROSITE" id="PS50011">
    <property type="entry name" value="PROTEIN_KINASE_DOM"/>
    <property type="match status" value="1"/>
</dbReference>
<dbReference type="Ensembl" id="ENSAMXT00000030133.1">
    <property type="protein sequence ID" value="ENSAMXP00000049466.1"/>
    <property type="gene ID" value="ENSAMXG00000033294.1"/>
</dbReference>
<keyword evidence="4 10" id="KW-0808">Transferase</keyword>
<evidence type="ECO:0000256" key="14">
    <source>
        <dbReference type="SAM" id="MobiDB-lite"/>
    </source>
</evidence>
<dbReference type="InterPro" id="IPR000719">
    <property type="entry name" value="Prot_kinase_dom"/>
</dbReference>
<dbReference type="SMART" id="SM00220">
    <property type="entry name" value="S_TKc"/>
    <property type="match status" value="1"/>
</dbReference>
<reference evidence="17" key="1">
    <citation type="submission" date="2013-03" db="EMBL/GenBank/DDBJ databases">
        <authorList>
            <person name="Jeffery W."/>
            <person name="Warren W."/>
            <person name="Wilson R.K."/>
        </authorList>
    </citation>
    <scope>NUCLEOTIDE SEQUENCE</scope>
    <source>
        <strain evidence="17">female</strain>
    </source>
</reference>
<feature type="domain" description="Protein kinase" evidence="15">
    <location>
        <begin position="62"/>
        <end position="317"/>
    </location>
</feature>
<feature type="binding site" evidence="13">
    <location>
        <position position="95"/>
    </location>
    <ligand>
        <name>ATP</name>
        <dbReference type="ChEBI" id="CHEBI:30616"/>
    </ligand>
</feature>
<dbReference type="PANTHER" id="PTHR22984:SF11">
    <property type="entry name" value="AURORA KINASE-RELATED"/>
    <property type="match status" value="1"/>
</dbReference>
<dbReference type="InterPro" id="IPR011009">
    <property type="entry name" value="Kinase-like_dom_sf"/>
</dbReference>
<comment type="function">
    <text evidence="10">Proto-oncogene with serine/threonine kinase activity involved in cell survival and cell proliferation.</text>
</comment>
<dbReference type="FunCoup" id="A0A3B1K663">
    <property type="interactions" value="3"/>
</dbReference>
<evidence type="ECO:0000313" key="16">
    <source>
        <dbReference type="Ensembl" id="ENSAMXP00000049466.1"/>
    </source>
</evidence>
<dbReference type="PROSITE" id="PS00107">
    <property type="entry name" value="PROTEIN_KINASE_ATP"/>
    <property type="match status" value="1"/>
</dbReference>
<dbReference type="Bgee" id="ENSAMXG00000033294">
    <property type="expression patterns" value="Expressed in testis and 5 other cell types or tissues"/>
</dbReference>
<dbReference type="GO" id="GO:0007346">
    <property type="term" value="P:regulation of mitotic cell cycle"/>
    <property type="evidence" value="ECO:0007669"/>
    <property type="project" value="TreeGrafter"/>
</dbReference>